<evidence type="ECO:0000256" key="1">
    <source>
        <dbReference type="SAM" id="MobiDB-lite"/>
    </source>
</evidence>
<proteinExistence type="predicted"/>
<feature type="region of interest" description="Disordered" evidence="1">
    <location>
        <begin position="183"/>
        <end position="206"/>
    </location>
</feature>
<organism evidence="2 3">
    <name type="scientific">Streblomastix strix</name>
    <dbReference type="NCBI Taxonomy" id="222440"/>
    <lineage>
        <taxon>Eukaryota</taxon>
        <taxon>Metamonada</taxon>
        <taxon>Preaxostyla</taxon>
        <taxon>Oxymonadida</taxon>
        <taxon>Streblomastigidae</taxon>
        <taxon>Streblomastix</taxon>
    </lineage>
</organism>
<name>A0A5J4VTX3_9EUKA</name>
<reference evidence="2 3" key="1">
    <citation type="submission" date="2019-03" db="EMBL/GenBank/DDBJ databases">
        <title>Single cell metagenomics reveals metabolic interactions within the superorganism composed of flagellate Streblomastix strix and complex community of Bacteroidetes bacteria on its surface.</title>
        <authorList>
            <person name="Treitli S.C."/>
            <person name="Kolisko M."/>
            <person name="Husnik F."/>
            <person name="Keeling P."/>
            <person name="Hampl V."/>
        </authorList>
    </citation>
    <scope>NUCLEOTIDE SEQUENCE [LARGE SCALE GENOMIC DNA]</scope>
    <source>
        <strain evidence="2">ST1C</strain>
    </source>
</reference>
<evidence type="ECO:0000313" key="2">
    <source>
        <dbReference type="EMBL" id="KAA6386124.1"/>
    </source>
</evidence>
<comment type="caution">
    <text evidence="2">The sequence shown here is derived from an EMBL/GenBank/DDBJ whole genome shotgun (WGS) entry which is preliminary data.</text>
</comment>
<dbReference type="EMBL" id="SNRW01004953">
    <property type="protein sequence ID" value="KAA6386124.1"/>
    <property type="molecule type" value="Genomic_DNA"/>
</dbReference>
<sequence length="410" mass="45353">MSLESSINLKLHPSYLHAKLGSPRDILLAFYNSNFQDFEYIQSSKQQLAAQLGLGALITYAFSFTPSHPGSLIFYPSIGNAAQTVWGWDGPWGFGKDEMLNNQWWNKGNIRFMYNQANQGLVLGESVSKQSSLTTLLNITSSSPDNKAIQQHRSMSPLKFKSPQGQTFTFLSPGTPRLLSPNVPNSQFLTPPHQQNGSRGQNIGSSQKSIAPIRIRMTQNIIALLGDGLLGGYYAPAITHGADALTGKQSKDYIESNFTQFFQIALQSIYLHHPSPPSDIQSTFRALAGMARGVITYTHVADTFSSQTQFSTATSNRFYTEIVDGIKTEETNRERLNLSSLPLPAKDALLHWTATGLSHTAVRRVLVLNTGEQFKRDSNGAVDLSTHLLIHSASHPDNIALMPFWQQPWL</sequence>
<dbReference type="AlphaFoldDB" id="A0A5J4VTX3"/>
<accession>A0A5J4VTX3</accession>
<dbReference type="Proteomes" id="UP000324800">
    <property type="component" value="Unassembled WGS sequence"/>
</dbReference>
<evidence type="ECO:0000313" key="3">
    <source>
        <dbReference type="Proteomes" id="UP000324800"/>
    </source>
</evidence>
<protein>
    <submittedName>
        <fullName evidence="2">Uncharacterized protein</fullName>
    </submittedName>
</protein>
<gene>
    <name evidence="2" type="ORF">EZS28_018351</name>
</gene>